<dbReference type="GO" id="GO:0005283">
    <property type="term" value="F:amino acid:sodium symporter activity"/>
    <property type="evidence" value="ECO:0007669"/>
    <property type="project" value="TreeGrafter"/>
</dbReference>
<feature type="transmembrane region" description="Helical" evidence="17">
    <location>
        <begin position="293"/>
        <end position="310"/>
    </location>
</feature>
<dbReference type="InterPro" id="IPR000175">
    <property type="entry name" value="Na/ntran_symport"/>
</dbReference>
<dbReference type="EMBL" id="IACT01008301">
    <property type="protein sequence ID" value="LAC27413.1"/>
    <property type="molecule type" value="mRNA"/>
</dbReference>
<feature type="binding site" evidence="15">
    <location>
        <position position="268"/>
    </location>
    <ligand>
        <name>Na(+)</name>
        <dbReference type="ChEBI" id="CHEBI:29101"/>
        <label>1</label>
    </ligand>
</feature>
<evidence type="ECO:0000256" key="5">
    <source>
        <dbReference type="ARBA" id="ARBA00022847"/>
    </source>
</evidence>
<organism evidence="18">
    <name type="scientific">Hirondellea gigas</name>
    <dbReference type="NCBI Taxonomy" id="1518452"/>
    <lineage>
        <taxon>Eukaryota</taxon>
        <taxon>Metazoa</taxon>
        <taxon>Ecdysozoa</taxon>
        <taxon>Arthropoda</taxon>
        <taxon>Crustacea</taxon>
        <taxon>Multicrustacea</taxon>
        <taxon>Malacostraca</taxon>
        <taxon>Eumalacostraca</taxon>
        <taxon>Peracarida</taxon>
        <taxon>Amphipoda</taxon>
        <taxon>Amphilochidea</taxon>
        <taxon>Lysianassida</taxon>
        <taxon>Lysianassidira</taxon>
        <taxon>Lysianassoidea</taxon>
        <taxon>Lysianassidae</taxon>
        <taxon>Hirondellea</taxon>
    </lineage>
</organism>
<comment type="subcellular location">
    <subcellularLocation>
        <location evidence="1">Membrane</location>
        <topology evidence="1">Multi-pass membrane protein</topology>
    </subcellularLocation>
</comment>
<feature type="disulfide bond" evidence="16">
    <location>
        <begin position="130"/>
        <end position="139"/>
    </location>
</feature>
<dbReference type="Pfam" id="PF00209">
    <property type="entry name" value="SNF"/>
    <property type="match status" value="1"/>
</dbReference>
<evidence type="ECO:0000256" key="13">
    <source>
        <dbReference type="ARBA" id="ARBA00037785"/>
    </source>
</evidence>
<evidence type="ECO:0000256" key="15">
    <source>
        <dbReference type="PIRSR" id="PIRSR600175-1"/>
    </source>
</evidence>
<feature type="transmembrane region" description="Helical" evidence="17">
    <location>
        <begin position="427"/>
        <end position="448"/>
    </location>
</feature>
<evidence type="ECO:0000256" key="8">
    <source>
        <dbReference type="ARBA" id="ARBA00023053"/>
    </source>
</evidence>
<keyword evidence="12" id="KW-0739">Sodium transport</keyword>
<feature type="transmembrane region" description="Helical" evidence="17">
    <location>
        <begin position="215"/>
        <end position="235"/>
    </location>
</feature>
<protein>
    <recommendedName>
        <fullName evidence="14">Sodium-dependent nutrient amino acid transporter 1</fullName>
    </recommendedName>
</protein>
<keyword evidence="4 17" id="KW-0812">Transmembrane</keyword>
<dbReference type="GO" id="GO:0089718">
    <property type="term" value="P:amino acid import across plasma membrane"/>
    <property type="evidence" value="ECO:0007669"/>
    <property type="project" value="TreeGrafter"/>
</dbReference>
<dbReference type="InterPro" id="IPR037272">
    <property type="entry name" value="SNS_sf"/>
</dbReference>
<dbReference type="GO" id="GO:0005886">
    <property type="term" value="C:plasma membrane"/>
    <property type="evidence" value="ECO:0007669"/>
    <property type="project" value="TreeGrafter"/>
</dbReference>
<feature type="transmembrane region" description="Helical" evidence="17">
    <location>
        <begin position="186"/>
        <end position="206"/>
    </location>
</feature>
<evidence type="ECO:0000256" key="6">
    <source>
        <dbReference type="ARBA" id="ARBA00022970"/>
    </source>
</evidence>
<proteinExistence type="evidence at transcript level"/>
<dbReference type="PRINTS" id="PR00176">
    <property type="entry name" value="NANEUSMPORT"/>
</dbReference>
<evidence type="ECO:0000313" key="18">
    <source>
        <dbReference type="EMBL" id="LAC27413.1"/>
    </source>
</evidence>
<dbReference type="PANTHER" id="PTHR11616">
    <property type="entry name" value="SODIUM/CHLORIDE DEPENDENT TRANSPORTER"/>
    <property type="match status" value="1"/>
</dbReference>
<evidence type="ECO:0000256" key="11">
    <source>
        <dbReference type="ARBA" id="ARBA00023180"/>
    </source>
</evidence>
<dbReference type="PROSITE" id="PS50267">
    <property type="entry name" value="NA_NEUROTRAN_SYMP_3"/>
    <property type="match status" value="1"/>
</dbReference>
<keyword evidence="11" id="KW-0325">Glycoprotein</keyword>
<dbReference type="AlphaFoldDB" id="A0A6A7GB38"/>
<evidence type="ECO:0000256" key="14">
    <source>
        <dbReference type="ARBA" id="ARBA00040215"/>
    </source>
</evidence>
<feature type="transmembrane region" description="Helical" evidence="17">
    <location>
        <begin position="104"/>
        <end position="122"/>
    </location>
</feature>
<evidence type="ECO:0000256" key="9">
    <source>
        <dbReference type="ARBA" id="ARBA00023065"/>
    </source>
</evidence>
<evidence type="ECO:0000256" key="7">
    <source>
        <dbReference type="ARBA" id="ARBA00022989"/>
    </source>
</evidence>
<name>A0A6A7GB38_9CRUS</name>
<keyword evidence="5" id="KW-0769">Symport</keyword>
<evidence type="ECO:0000256" key="12">
    <source>
        <dbReference type="ARBA" id="ARBA00023201"/>
    </source>
</evidence>
<keyword evidence="7 17" id="KW-1133">Transmembrane helix</keyword>
<evidence type="ECO:0000256" key="2">
    <source>
        <dbReference type="ARBA" id="ARBA00006459"/>
    </source>
</evidence>
<keyword evidence="8 15" id="KW-0915">Sodium</keyword>
<keyword evidence="10 17" id="KW-0472">Membrane</keyword>
<keyword evidence="16" id="KW-1015">Disulfide bond</keyword>
<feature type="transmembrane region" description="Helical" evidence="17">
    <location>
        <begin position="78"/>
        <end position="97"/>
    </location>
</feature>
<keyword evidence="15" id="KW-0479">Metal-binding</keyword>
<comment type="function">
    <text evidence="13">Unusual broad substrate spectrum amino acid:sodium cotransporter that promotes absorption of the D isomers of essential amino acids. Neutral amino acids are the preferred substrates, especially methionine and phenylalanine.</text>
</comment>
<dbReference type="SUPFAM" id="SSF161070">
    <property type="entry name" value="SNF-like"/>
    <property type="match status" value="1"/>
</dbReference>
<evidence type="ECO:0000256" key="4">
    <source>
        <dbReference type="ARBA" id="ARBA00022692"/>
    </source>
</evidence>
<evidence type="ECO:0000256" key="10">
    <source>
        <dbReference type="ARBA" id="ARBA00023136"/>
    </source>
</evidence>
<evidence type="ECO:0000256" key="16">
    <source>
        <dbReference type="PIRSR" id="PIRSR600175-2"/>
    </source>
</evidence>
<feature type="transmembrane region" description="Helical" evidence="17">
    <location>
        <begin position="354"/>
        <end position="378"/>
    </location>
</feature>
<sequence>MSANYPQPNRSVWRPEHIVNFATLAYTNGLGDIWRFPSVCHKHGGYVFLVPYLCVLAVLVYPLMILQMVPHQFCSRSVLVVYANIAPIAAGIGWSVLLVEALTCVYYTVLVSWVLYYIFALTEPSLWDGCRNTTKIHECVIAGDRHHSSTFYHVNNSSSTIEIVELDSVREQQAEDTFGEEYWAQFQANTAICLTIAWTLVLLGLLRNTYHSSKGLYIISVIPLILMILTFFYVVTTNCESVSPNRSNWSHVMDPEAWLDASTHALFSFGLTLTGVSTIASHNTIKRNICRDALLVIVLDTLISVLSYTVCRCTLNSLADVQQPHQSQHDNILIVFEAYPEILNFKEGWLWTPIFFFIMYIIGISALAMMVLCITANLEDRWPVLRGHRKKLLAVTCLLMWLLGLSMCTNNGHTIVQMIERATTGPATLIICLLQILLLLHLGYGTLLDIMKESLKLRASPYLRHYLRVTWHGLTPIIAVLFCCSVYYGITSEKQQSFTLHLSEVFMNVAITAVTCIFALYVACTSDKTLRELLDHTQYFVPDVELRAIGITAAAGNGVAEPALEMGDATCLGNRFTVASLEMEIATIAGNGVAVATLKMRDAAVIGNGGVGVKTTGNYTTRQNTIDFIFRVTASEYSRGTAEHDSIIHEETTTL</sequence>
<feature type="transmembrane region" description="Helical" evidence="17">
    <location>
        <begin position="261"/>
        <end position="281"/>
    </location>
</feature>
<feature type="transmembrane region" description="Helical" evidence="17">
    <location>
        <begin position="469"/>
        <end position="490"/>
    </location>
</feature>
<feature type="transmembrane region" description="Helical" evidence="17">
    <location>
        <begin position="390"/>
        <end position="407"/>
    </location>
</feature>
<evidence type="ECO:0000256" key="17">
    <source>
        <dbReference type="SAM" id="Phobius"/>
    </source>
</evidence>
<accession>A0A6A7GB38</accession>
<comment type="similarity">
    <text evidence="2">Belongs to the sodium:neurotransmitter symporter (SNF) (TC 2.A.22) family.</text>
</comment>
<keyword evidence="3" id="KW-0813">Transport</keyword>
<reference evidence="18" key="1">
    <citation type="submission" date="2017-11" db="EMBL/GenBank/DDBJ databases">
        <title>The sensing device of the deep-sea amphipod.</title>
        <authorList>
            <person name="Kobayashi H."/>
            <person name="Nagahama T."/>
            <person name="Arai W."/>
            <person name="Sasagawa Y."/>
            <person name="Umeda M."/>
            <person name="Hayashi T."/>
            <person name="Nikaido I."/>
            <person name="Watanabe H."/>
            <person name="Oguri K."/>
            <person name="Kitazato H."/>
            <person name="Fujioka K."/>
            <person name="Kido Y."/>
            <person name="Takami H."/>
        </authorList>
    </citation>
    <scope>NUCLEOTIDE SEQUENCE</scope>
    <source>
        <tissue evidence="18">Whole body</tissue>
    </source>
</reference>
<keyword evidence="9" id="KW-0406">Ion transport</keyword>
<dbReference type="GO" id="GO:0015179">
    <property type="term" value="F:L-amino acid transmembrane transporter activity"/>
    <property type="evidence" value="ECO:0007669"/>
    <property type="project" value="TreeGrafter"/>
</dbReference>
<dbReference type="GO" id="GO:0046872">
    <property type="term" value="F:metal ion binding"/>
    <property type="evidence" value="ECO:0007669"/>
    <property type="project" value="UniProtKB-KW"/>
</dbReference>
<feature type="transmembrane region" description="Helical" evidence="17">
    <location>
        <begin position="45"/>
        <end position="66"/>
    </location>
</feature>
<dbReference type="PANTHER" id="PTHR11616:SF321">
    <property type="entry name" value="SODIUM-DEPENDENT NUTRIENT AMINO ACID TRANSPORTER 1-RELATED"/>
    <property type="match status" value="1"/>
</dbReference>
<evidence type="ECO:0000256" key="3">
    <source>
        <dbReference type="ARBA" id="ARBA00022448"/>
    </source>
</evidence>
<feature type="transmembrane region" description="Helical" evidence="17">
    <location>
        <begin position="505"/>
        <end position="524"/>
    </location>
</feature>
<evidence type="ECO:0000256" key="1">
    <source>
        <dbReference type="ARBA" id="ARBA00004141"/>
    </source>
</evidence>
<keyword evidence="6" id="KW-0029">Amino-acid transport</keyword>